<dbReference type="SUPFAM" id="SSF52540">
    <property type="entry name" value="P-loop containing nucleoside triphosphate hydrolases"/>
    <property type="match status" value="1"/>
</dbReference>
<evidence type="ECO:0000313" key="2">
    <source>
        <dbReference type="EMBL" id="MCF2948485.1"/>
    </source>
</evidence>
<organism evidence="2 3">
    <name type="scientific">Paraglaciecola algarum</name>
    <dbReference type="NCBI Taxonomy" id="3050085"/>
    <lineage>
        <taxon>Bacteria</taxon>
        <taxon>Pseudomonadati</taxon>
        <taxon>Pseudomonadota</taxon>
        <taxon>Gammaproteobacteria</taxon>
        <taxon>Alteromonadales</taxon>
        <taxon>Alteromonadaceae</taxon>
        <taxon>Paraglaciecola</taxon>
    </lineage>
</organism>
<keyword evidence="3" id="KW-1185">Reference proteome</keyword>
<gene>
    <name evidence="2" type="ORF">L0668_10240</name>
</gene>
<reference evidence="2 3" key="1">
    <citation type="submission" date="2022-01" db="EMBL/GenBank/DDBJ databases">
        <title>Paraglaciecola sp. G1-23.</title>
        <authorList>
            <person name="Jin M.S."/>
            <person name="Han D.M."/>
            <person name="Kim H.M."/>
            <person name="Jeon C.O."/>
        </authorList>
    </citation>
    <scope>NUCLEOTIDE SEQUENCE [LARGE SCALE GENOMIC DNA]</scope>
    <source>
        <strain evidence="2 3">G1-23</strain>
    </source>
</reference>
<comment type="caution">
    <text evidence="2">The sequence shown here is derived from an EMBL/GenBank/DDBJ whole genome shotgun (WGS) entry which is preliminary data.</text>
</comment>
<feature type="domain" description="Rad50/SbcC-type AAA" evidence="1">
    <location>
        <begin position="6"/>
        <end position="219"/>
    </location>
</feature>
<dbReference type="PANTHER" id="PTHR32182:SF22">
    <property type="entry name" value="ATP-DEPENDENT ENDONUCLEASE, OLD FAMILY-RELATED"/>
    <property type="match status" value="1"/>
</dbReference>
<dbReference type="Pfam" id="PF13476">
    <property type="entry name" value="AAA_23"/>
    <property type="match status" value="1"/>
</dbReference>
<evidence type="ECO:0000259" key="1">
    <source>
        <dbReference type="Pfam" id="PF13476"/>
    </source>
</evidence>
<dbReference type="PANTHER" id="PTHR32182">
    <property type="entry name" value="DNA REPLICATION AND REPAIR PROTEIN RECF"/>
    <property type="match status" value="1"/>
</dbReference>
<name>A0ABS9D6G3_9ALTE</name>
<proteinExistence type="predicted"/>
<dbReference type="InterPro" id="IPR038729">
    <property type="entry name" value="Rad50/SbcC_AAA"/>
</dbReference>
<protein>
    <submittedName>
        <fullName evidence="2">AAA family ATPase</fullName>
    </submittedName>
</protein>
<dbReference type="Proteomes" id="UP001521137">
    <property type="component" value="Unassembled WGS sequence"/>
</dbReference>
<dbReference type="InterPro" id="IPR027417">
    <property type="entry name" value="P-loop_NTPase"/>
</dbReference>
<dbReference type="RefSeq" id="WP_235312290.1">
    <property type="nucleotide sequence ID" value="NZ_JAKGAS010000004.1"/>
</dbReference>
<evidence type="ECO:0000313" key="3">
    <source>
        <dbReference type="Proteomes" id="UP001521137"/>
    </source>
</evidence>
<dbReference type="EMBL" id="JAKGAS010000004">
    <property type="protein sequence ID" value="MCF2948485.1"/>
    <property type="molecule type" value="Genomic_DNA"/>
</dbReference>
<accession>A0ABS9D6G3</accession>
<sequence length="798" mass="91350">MIKLGRMRIENFKSFIDPVEFDFTGNDLVLFDGPNGFGKTTVFDAVELCFTGEISRVKHTDSKTKKDHILKGRNTKPTNIHLELLEGAETLLVICIHIPANISGEAGKVSKYKHAIERFEVNAWQDEAVTPKLINKKLDEDGLKRLLRNRKLDTTFTLFNYIQQEETCHFLKLDEIKRHQHVSHLFGTIEETQKSQKLDLLSAKLKEKIDTYTHLIEKEGAELAELSKPSIQESDDETHAGSGKLPIFSDLSTNTVEQLEAYKNNLEGVDWILKNHSDFESLKFNYLLHKITTERITQLDNYLKVGVVANYEEIKKLDKHYLVWRKASKKAGIYTELIKLFDEEPNTLTKDILNKYNEAFATRYSEFTRDITTFDNLSKVSGSLSSLLIKIDENRENLLSHFKEHLNHDALQEHQTIPCPFCGDLKSEWQVLLDEYDAQTKLFSGQLGDNGKLLAAVTKRLVNDLVAPLVVKMRRYNQKYDKYLNFDLNSLKENKKIEETDFESMVKTKNWLALNIEGCSGFADNSLLEVNQNYSEAREQLITYINSHKKTILEEVPKAYLSFVQDLKALDVAFDDNNHLAIDSSDISKDLLLLSKLLVQQNSTLYKAKEVNLASLKAKVYKLQNKRNEISNISTVFKKEIKAYEKDVAKHIAIPLFVYSSKILQSRPEGSGIFLITPETDNAKGFMQFSATPNDSHDAWNTMSSGQLAGVVISFMLAMNKVYPSNLKTLMIDDPVQTMDEVNMASFVQLMRYEFPDMQILLSTHESKVANYFHYKYGEAGLTSLPINMKNKRLHLVE</sequence>
<dbReference type="Gene3D" id="3.40.50.300">
    <property type="entry name" value="P-loop containing nucleotide triphosphate hydrolases"/>
    <property type="match status" value="2"/>
</dbReference>